<dbReference type="Proteomes" id="UP000287033">
    <property type="component" value="Unassembled WGS sequence"/>
</dbReference>
<protein>
    <submittedName>
        <fullName evidence="2">Uncharacterized protein</fullName>
    </submittedName>
</protein>
<gene>
    <name evidence="2" type="ORF">chiPu_0007343</name>
</gene>
<feature type="compositionally biased region" description="Low complexity" evidence="1">
    <location>
        <begin position="8"/>
        <end position="21"/>
    </location>
</feature>
<name>A0A401SET5_CHIPU</name>
<sequence>MEEGSGAGPLALPEAAGLQAPTGPSEWIGARATCDPAPEHTAGGGLTAARSTLPAHRSRPTAASRAAPPPLHFRVRLFPPLGHTTSTGEREVESKLDLVMLGCGYLHPQ</sequence>
<organism evidence="2 3">
    <name type="scientific">Chiloscyllium punctatum</name>
    <name type="common">Brownbanded bambooshark</name>
    <name type="synonym">Hemiscyllium punctatum</name>
    <dbReference type="NCBI Taxonomy" id="137246"/>
    <lineage>
        <taxon>Eukaryota</taxon>
        <taxon>Metazoa</taxon>
        <taxon>Chordata</taxon>
        <taxon>Craniata</taxon>
        <taxon>Vertebrata</taxon>
        <taxon>Chondrichthyes</taxon>
        <taxon>Elasmobranchii</taxon>
        <taxon>Galeomorphii</taxon>
        <taxon>Galeoidea</taxon>
        <taxon>Orectolobiformes</taxon>
        <taxon>Hemiscylliidae</taxon>
        <taxon>Chiloscyllium</taxon>
    </lineage>
</organism>
<comment type="caution">
    <text evidence="2">The sequence shown here is derived from an EMBL/GenBank/DDBJ whole genome shotgun (WGS) entry which is preliminary data.</text>
</comment>
<keyword evidence="3" id="KW-1185">Reference proteome</keyword>
<dbReference type="AlphaFoldDB" id="A0A401SET5"/>
<evidence type="ECO:0000256" key="1">
    <source>
        <dbReference type="SAM" id="MobiDB-lite"/>
    </source>
</evidence>
<evidence type="ECO:0000313" key="2">
    <source>
        <dbReference type="EMBL" id="GCC28909.1"/>
    </source>
</evidence>
<evidence type="ECO:0000313" key="3">
    <source>
        <dbReference type="Proteomes" id="UP000287033"/>
    </source>
</evidence>
<accession>A0A401SET5</accession>
<proteinExistence type="predicted"/>
<dbReference type="EMBL" id="BEZZ01000225">
    <property type="protein sequence ID" value="GCC28909.1"/>
    <property type="molecule type" value="Genomic_DNA"/>
</dbReference>
<feature type="region of interest" description="Disordered" evidence="1">
    <location>
        <begin position="1"/>
        <end position="71"/>
    </location>
</feature>
<reference evidence="2 3" key="1">
    <citation type="journal article" date="2018" name="Nat. Ecol. Evol.">
        <title>Shark genomes provide insights into elasmobranch evolution and the origin of vertebrates.</title>
        <authorList>
            <person name="Hara Y"/>
            <person name="Yamaguchi K"/>
            <person name="Onimaru K"/>
            <person name="Kadota M"/>
            <person name="Koyanagi M"/>
            <person name="Keeley SD"/>
            <person name="Tatsumi K"/>
            <person name="Tanaka K"/>
            <person name="Motone F"/>
            <person name="Kageyama Y"/>
            <person name="Nozu R"/>
            <person name="Adachi N"/>
            <person name="Nishimura O"/>
            <person name="Nakagawa R"/>
            <person name="Tanegashima C"/>
            <person name="Kiyatake I"/>
            <person name="Matsumoto R"/>
            <person name="Murakumo K"/>
            <person name="Nishida K"/>
            <person name="Terakita A"/>
            <person name="Kuratani S"/>
            <person name="Sato K"/>
            <person name="Hyodo S Kuraku.S."/>
        </authorList>
    </citation>
    <scope>NUCLEOTIDE SEQUENCE [LARGE SCALE GENOMIC DNA]</scope>
</reference>